<dbReference type="InterPro" id="IPR002110">
    <property type="entry name" value="Ankyrin_rpt"/>
</dbReference>
<accession>A0A1F7WNT0</accession>
<keyword evidence="2 3" id="KW-0040">ANK repeat</keyword>
<evidence type="ECO:0000256" key="1">
    <source>
        <dbReference type="ARBA" id="ARBA00022737"/>
    </source>
</evidence>
<sequence length="585" mass="63094">MCAADEKCLIERDGMGSTPLHHAALKGHIKIVRYLVMKKVKVNAKNSNGMTPVHMAAMSENKAAGKEIVEFLASCGAGIDEPAKYNETPLLCAALFGNFGVMELLLSKGANINSKGAGQSSVLLEVVEGQRLPAKYDIMKFLLEKGADPNLGDVNGFTPLQRAVMSLGTREVNLLIDMKADVNLGNKEANTPLSWAVDRKNFDMVKLLVDRGARINDVRQGPCRRWTAVHEAAGAKNAEIMRYLISKGADLSKLDSDLQTPIFYAARAGDFEMVKLLVENGASAKVADCRGRSPIGEAVRLGAADIVSYLKDKSAPTAEVCLLNDAIASGKLEYVEMFIGMVPDINASESFGASPVVEAIKSKNIEIVKLLIARGAVVDGAYHRNNDTPLHYAAKTADESICVLIASKFKDIDIRSLDRKTPLLWAVAHGITANAKFLISKGARTDVVNDDGNTLLHHAAMKCGKEMIDLLIASGAPTGAKNKKGETPLITAARIGNQTLMAALIAKGVSVNERNRNGNTALHYAAWSGREESVDMLIAAGADKKIVNNEGKPPDIKPKQRPESNTMFDRVIKKAVEYTNYSKRN</sequence>
<dbReference type="SUPFAM" id="SSF48403">
    <property type="entry name" value="Ankyrin repeat"/>
    <property type="match status" value="2"/>
</dbReference>
<keyword evidence="1" id="KW-0677">Repeat</keyword>
<dbReference type="Proteomes" id="UP000178735">
    <property type="component" value="Unassembled WGS sequence"/>
</dbReference>
<dbReference type="Gene3D" id="1.25.40.20">
    <property type="entry name" value="Ankyrin repeat-containing domain"/>
    <property type="match status" value="3"/>
</dbReference>
<feature type="compositionally biased region" description="Basic and acidic residues" evidence="4">
    <location>
        <begin position="548"/>
        <end position="562"/>
    </location>
</feature>
<dbReference type="InterPro" id="IPR036770">
    <property type="entry name" value="Ankyrin_rpt-contain_sf"/>
</dbReference>
<protein>
    <submittedName>
        <fullName evidence="5">Uncharacterized protein</fullName>
    </submittedName>
</protein>
<feature type="repeat" description="ANK" evidence="3">
    <location>
        <begin position="155"/>
        <end position="187"/>
    </location>
</feature>
<feature type="repeat" description="ANK" evidence="3">
    <location>
        <begin position="85"/>
        <end position="117"/>
    </location>
</feature>
<dbReference type="PROSITE" id="PS50088">
    <property type="entry name" value="ANK_REPEAT"/>
    <property type="match status" value="12"/>
</dbReference>
<proteinExistence type="predicted"/>
<feature type="repeat" description="ANK" evidence="3">
    <location>
        <begin position="188"/>
        <end position="220"/>
    </location>
</feature>
<feature type="repeat" description="ANK" evidence="3">
    <location>
        <begin position="418"/>
        <end position="450"/>
    </location>
</feature>
<evidence type="ECO:0000313" key="6">
    <source>
        <dbReference type="Proteomes" id="UP000178735"/>
    </source>
</evidence>
<feature type="repeat" description="ANK" evidence="3">
    <location>
        <begin position="224"/>
        <end position="256"/>
    </location>
</feature>
<evidence type="ECO:0000256" key="4">
    <source>
        <dbReference type="SAM" id="MobiDB-lite"/>
    </source>
</evidence>
<feature type="region of interest" description="Disordered" evidence="4">
    <location>
        <begin position="548"/>
        <end position="567"/>
    </location>
</feature>
<dbReference type="AlphaFoldDB" id="A0A1F7WNT0"/>
<dbReference type="SMART" id="SM00248">
    <property type="entry name" value="ANK"/>
    <property type="match status" value="15"/>
</dbReference>
<dbReference type="PANTHER" id="PTHR24171:SF9">
    <property type="entry name" value="ANKYRIN REPEAT DOMAIN-CONTAINING PROTEIN 39"/>
    <property type="match status" value="1"/>
</dbReference>
<dbReference type="PROSITE" id="PS50297">
    <property type="entry name" value="ANK_REP_REGION"/>
    <property type="match status" value="9"/>
</dbReference>
<gene>
    <name evidence="5" type="ORF">A2008_08200</name>
</gene>
<dbReference type="PANTHER" id="PTHR24171">
    <property type="entry name" value="ANKYRIN REPEAT DOMAIN-CONTAINING PROTEIN 39-RELATED"/>
    <property type="match status" value="1"/>
</dbReference>
<feature type="repeat" description="ANK" evidence="3">
    <location>
        <begin position="451"/>
        <end position="483"/>
    </location>
</feature>
<feature type="repeat" description="ANK" evidence="3">
    <location>
        <begin position="48"/>
        <end position="84"/>
    </location>
</feature>
<feature type="repeat" description="ANK" evidence="3">
    <location>
        <begin position="517"/>
        <end position="549"/>
    </location>
</feature>
<dbReference type="STRING" id="1817813.A2008_08200"/>
<feature type="repeat" description="ANK" evidence="3">
    <location>
        <begin position="15"/>
        <end position="47"/>
    </location>
</feature>
<organism evidence="5 6">
    <name type="scientific">Candidatus Wallbacteria bacterium GWC2_49_35</name>
    <dbReference type="NCBI Taxonomy" id="1817813"/>
    <lineage>
        <taxon>Bacteria</taxon>
        <taxon>Candidatus Walliibacteriota</taxon>
    </lineage>
</organism>
<feature type="repeat" description="ANK" evidence="3">
    <location>
        <begin position="257"/>
        <end position="289"/>
    </location>
</feature>
<feature type="repeat" description="ANK" evidence="3">
    <location>
        <begin position="351"/>
        <end position="383"/>
    </location>
</feature>
<evidence type="ECO:0000256" key="3">
    <source>
        <dbReference type="PROSITE-ProRule" id="PRU00023"/>
    </source>
</evidence>
<dbReference type="PRINTS" id="PR01415">
    <property type="entry name" value="ANKYRIN"/>
</dbReference>
<reference evidence="5 6" key="1">
    <citation type="journal article" date="2016" name="Nat. Commun.">
        <title>Thousands of microbial genomes shed light on interconnected biogeochemical processes in an aquifer system.</title>
        <authorList>
            <person name="Anantharaman K."/>
            <person name="Brown C.T."/>
            <person name="Hug L.A."/>
            <person name="Sharon I."/>
            <person name="Castelle C.J."/>
            <person name="Probst A.J."/>
            <person name="Thomas B.C."/>
            <person name="Singh A."/>
            <person name="Wilkins M.J."/>
            <person name="Karaoz U."/>
            <person name="Brodie E.L."/>
            <person name="Williams K.H."/>
            <person name="Hubbard S.S."/>
            <person name="Banfield J.F."/>
        </authorList>
    </citation>
    <scope>NUCLEOTIDE SEQUENCE [LARGE SCALE GENOMIC DNA]</scope>
</reference>
<evidence type="ECO:0000256" key="2">
    <source>
        <dbReference type="ARBA" id="ARBA00023043"/>
    </source>
</evidence>
<feature type="repeat" description="ANK" evidence="3">
    <location>
        <begin position="484"/>
        <end position="516"/>
    </location>
</feature>
<name>A0A1F7WNT0_9BACT</name>
<comment type="caution">
    <text evidence="5">The sequence shown here is derived from an EMBL/GenBank/DDBJ whole genome shotgun (WGS) entry which is preliminary data.</text>
</comment>
<evidence type="ECO:0000313" key="5">
    <source>
        <dbReference type="EMBL" id="OGM04492.1"/>
    </source>
</evidence>
<dbReference type="EMBL" id="MGFH01000142">
    <property type="protein sequence ID" value="OGM04492.1"/>
    <property type="molecule type" value="Genomic_DNA"/>
</dbReference>
<dbReference type="Pfam" id="PF12796">
    <property type="entry name" value="Ank_2"/>
    <property type="match status" value="5"/>
</dbReference>